<comment type="caution">
    <text evidence="1">The sequence shown here is derived from an EMBL/GenBank/DDBJ whole genome shotgun (WGS) entry which is preliminary data.</text>
</comment>
<dbReference type="SUPFAM" id="SSF53335">
    <property type="entry name" value="S-adenosyl-L-methionine-dependent methyltransferases"/>
    <property type="match status" value="1"/>
</dbReference>
<dbReference type="InterPro" id="IPR029063">
    <property type="entry name" value="SAM-dependent_MTases_sf"/>
</dbReference>
<dbReference type="AlphaFoldDB" id="A0A0W8FMA5"/>
<accession>A0A0W8FMA5</accession>
<dbReference type="CDD" id="cd02440">
    <property type="entry name" value="AdoMet_MTases"/>
    <property type="match status" value="1"/>
</dbReference>
<name>A0A0W8FMA5_9ZZZZ</name>
<evidence type="ECO:0000313" key="1">
    <source>
        <dbReference type="EMBL" id="KUG21774.1"/>
    </source>
</evidence>
<evidence type="ECO:0008006" key="2">
    <source>
        <dbReference type="Google" id="ProtNLM"/>
    </source>
</evidence>
<sequence>MCHPSCIEFGKSHISREEIKDKRVLEVGSLDINGSLRSFICSYEPLYYLGVDVFSGPGVDEICDINNLTKRYGPASFDVVICTEVMEHVRDWRKAISNLKNVLKPKGIMILTTRSKGFAHHSFPSDFWRYEMKDMQVIFGDMVIEANEKDSDIPGVFVKIHKPCSFNEKDLSALKLYSIVKLKRCIDVNEFDIFVFKIIITLRQLLSRTLPENFKSVFRKIIFSRQR</sequence>
<organism evidence="1">
    <name type="scientific">hydrocarbon metagenome</name>
    <dbReference type="NCBI Taxonomy" id="938273"/>
    <lineage>
        <taxon>unclassified sequences</taxon>
        <taxon>metagenomes</taxon>
        <taxon>ecological metagenomes</taxon>
    </lineage>
</organism>
<dbReference type="Pfam" id="PF13489">
    <property type="entry name" value="Methyltransf_23"/>
    <property type="match status" value="1"/>
</dbReference>
<proteinExistence type="predicted"/>
<dbReference type="Gene3D" id="3.40.50.150">
    <property type="entry name" value="Vaccinia Virus protein VP39"/>
    <property type="match status" value="1"/>
</dbReference>
<reference evidence="1" key="1">
    <citation type="journal article" date="2015" name="Proc. Natl. Acad. Sci. U.S.A.">
        <title>Networks of energetic and metabolic interactions define dynamics in microbial communities.</title>
        <authorList>
            <person name="Embree M."/>
            <person name="Liu J.K."/>
            <person name="Al-Bassam M.M."/>
            <person name="Zengler K."/>
        </authorList>
    </citation>
    <scope>NUCLEOTIDE SEQUENCE</scope>
</reference>
<gene>
    <name evidence="1" type="ORF">ASZ90_008479</name>
</gene>
<dbReference type="EMBL" id="LNQE01001023">
    <property type="protein sequence ID" value="KUG21774.1"/>
    <property type="molecule type" value="Genomic_DNA"/>
</dbReference>
<protein>
    <recommendedName>
        <fullName evidence="2">Methyltransferase type 11</fullName>
    </recommendedName>
</protein>